<comment type="similarity">
    <text evidence="7">Belongs to the snail C2H2-type zinc-finger protein family.</text>
</comment>
<evidence type="ECO:0000256" key="4">
    <source>
        <dbReference type="ARBA" id="ARBA00022771"/>
    </source>
</evidence>
<evidence type="ECO:0000256" key="2">
    <source>
        <dbReference type="ARBA" id="ARBA00022723"/>
    </source>
</evidence>
<feature type="non-terminal residue" evidence="10">
    <location>
        <position position="146"/>
    </location>
</feature>
<dbReference type="PROSITE" id="PS50157">
    <property type="entry name" value="ZINC_FINGER_C2H2_2"/>
    <property type="match status" value="3"/>
</dbReference>
<dbReference type="SMART" id="SM00355">
    <property type="entry name" value="ZnF_C2H2"/>
    <property type="match status" value="3"/>
</dbReference>
<dbReference type="InterPro" id="IPR050527">
    <property type="entry name" value="Snail/Krueppel_Znf"/>
</dbReference>
<dbReference type="GO" id="GO:0005634">
    <property type="term" value="C:nucleus"/>
    <property type="evidence" value="ECO:0007669"/>
    <property type="project" value="UniProtKB-SubCell"/>
</dbReference>
<evidence type="ECO:0000256" key="8">
    <source>
        <dbReference type="PROSITE-ProRule" id="PRU00042"/>
    </source>
</evidence>
<dbReference type="InterPro" id="IPR036236">
    <property type="entry name" value="Znf_C2H2_sf"/>
</dbReference>
<dbReference type="Pfam" id="PF00096">
    <property type="entry name" value="zf-C2H2"/>
    <property type="match status" value="1"/>
</dbReference>
<sequence>IRHIAQKHSIPLPFECTFCHRKYKKIYDLNQHMATHVLKTLHEHKKKQMVHEPRNSLYKCYCCGEIFTSSISLTVHMETHINTLKNGIKVYRCMFCGYETIYNSTFKRHLDKHSDERQKRSFTNFSTNSSLLVLMAQLNLAQKVTP</sequence>
<proteinExistence type="inferred from homology"/>
<evidence type="ECO:0000256" key="5">
    <source>
        <dbReference type="ARBA" id="ARBA00022833"/>
    </source>
</evidence>
<reference evidence="10 11" key="1">
    <citation type="submission" date="2024-05" db="EMBL/GenBank/DDBJ databases">
        <authorList>
            <person name="Wallberg A."/>
        </authorList>
    </citation>
    <scope>NUCLEOTIDE SEQUENCE [LARGE SCALE GENOMIC DNA]</scope>
</reference>
<dbReference type="GO" id="GO:0008270">
    <property type="term" value="F:zinc ion binding"/>
    <property type="evidence" value="ECO:0007669"/>
    <property type="project" value="UniProtKB-KW"/>
</dbReference>
<accession>A0AAV2S514</accession>
<organism evidence="10 11">
    <name type="scientific">Meganyctiphanes norvegica</name>
    <name type="common">Northern krill</name>
    <name type="synonym">Thysanopoda norvegica</name>
    <dbReference type="NCBI Taxonomy" id="48144"/>
    <lineage>
        <taxon>Eukaryota</taxon>
        <taxon>Metazoa</taxon>
        <taxon>Ecdysozoa</taxon>
        <taxon>Arthropoda</taxon>
        <taxon>Crustacea</taxon>
        <taxon>Multicrustacea</taxon>
        <taxon>Malacostraca</taxon>
        <taxon>Eumalacostraca</taxon>
        <taxon>Eucarida</taxon>
        <taxon>Euphausiacea</taxon>
        <taxon>Euphausiidae</taxon>
        <taxon>Meganyctiphanes</taxon>
    </lineage>
</organism>
<feature type="domain" description="C2H2-type" evidence="9">
    <location>
        <begin position="91"/>
        <end position="118"/>
    </location>
</feature>
<keyword evidence="4 8" id="KW-0863">Zinc-finger</keyword>
<name>A0AAV2S514_MEGNR</name>
<keyword evidence="2" id="KW-0479">Metal-binding</keyword>
<gene>
    <name evidence="10" type="ORF">MNOR_LOCUS32175</name>
</gene>
<dbReference type="Pfam" id="PF13894">
    <property type="entry name" value="zf-C2H2_4"/>
    <property type="match status" value="1"/>
</dbReference>
<keyword evidence="6" id="KW-0539">Nucleus</keyword>
<evidence type="ECO:0000256" key="7">
    <source>
        <dbReference type="ARBA" id="ARBA00037948"/>
    </source>
</evidence>
<dbReference type="PROSITE" id="PS00028">
    <property type="entry name" value="ZINC_FINGER_C2H2_1"/>
    <property type="match status" value="2"/>
</dbReference>
<dbReference type="EMBL" id="CAXKWB010043117">
    <property type="protein sequence ID" value="CAL4158952.1"/>
    <property type="molecule type" value="Genomic_DNA"/>
</dbReference>
<protein>
    <recommendedName>
        <fullName evidence="9">C2H2-type domain-containing protein</fullName>
    </recommendedName>
</protein>
<evidence type="ECO:0000256" key="3">
    <source>
        <dbReference type="ARBA" id="ARBA00022737"/>
    </source>
</evidence>
<keyword evidence="3" id="KW-0677">Repeat</keyword>
<feature type="non-terminal residue" evidence="10">
    <location>
        <position position="1"/>
    </location>
</feature>
<dbReference type="AlphaFoldDB" id="A0AAV2S514"/>
<dbReference type="GO" id="GO:0000981">
    <property type="term" value="F:DNA-binding transcription factor activity, RNA polymerase II-specific"/>
    <property type="evidence" value="ECO:0007669"/>
    <property type="project" value="TreeGrafter"/>
</dbReference>
<dbReference type="GO" id="GO:0000978">
    <property type="term" value="F:RNA polymerase II cis-regulatory region sequence-specific DNA binding"/>
    <property type="evidence" value="ECO:0007669"/>
    <property type="project" value="TreeGrafter"/>
</dbReference>
<dbReference type="PANTHER" id="PTHR24388">
    <property type="entry name" value="ZINC FINGER PROTEIN"/>
    <property type="match status" value="1"/>
</dbReference>
<evidence type="ECO:0000313" key="11">
    <source>
        <dbReference type="Proteomes" id="UP001497623"/>
    </source>
</evidence>
<dbReference type="SUPFAM" id="SSF57667">
    <property type="entry name" value="beta-beta-alpha zinc fingers"/>
    <property type="match status" value="1"/>
</dbReference>
<feature type="domain" description="C2H2-type" evidence="9">
    <location>
        <begin position="58"/>
        <end position="80"/>
    </location>
</feature>
<dbReference type="InterPro" id="IPR013087">
    <property type="entry name" value="Znf_C2H2_type"/>
</dbReference>
<evidence type="ECO:0000256" key="6">
    <source>
        <dbReference type="ARBA" id="ARBA00023242"/>
    </source>
</evidence>
<comment type="subcellular location">
    <subcellularLocation>
        <location evidence="1">Nucleus</location>
    </subcellularLocation>
</comment>
<dbReference type="Proteomes" id="UP001497623">
    <property type="component" value="Unassembled WGS sequence"/>
</dbReference>
<feature type="domain" description="C2H2-type" evidence="9">
    <location>
        <begin position="14"/>
        <end position="36"/>
    </location>
</feature>
<evidence type="ECO:0000256" key="1">
    <source>
        <dbReference type="ARBA" id="ARBA00004123"/>
    </source>
</evidence>
<dbReference type="PANTHER" id="PTHR24388:SF54">
    <property type="entry name" value="PROTEIN ESCARGOT"/>
    <property type="match status" value="1"/>
</dbReference>
<evidence type="ECO:0000313" key="10">
    <source>
        <dbReference type="EMBL" id="CAL4158952.1"/>
    </source>
</evidence>
<evidence type="ECO:0000259" key="9">
    <source>
        <dbReference type="PROSITE" id="PS50157"/>
    </source>
</evidence>
<keyword evidence="11" id="KW-1185">Reference proteome</keyword>
<comment type="caution">
    <text evidence="10">The sequence shown here is derived from an EMBL/GenBank/DDBJ whole genome shotgun (WGS) entry which is preliminary data.</text>
</comment>
<keyword evidence="5" id="KW-0862">Zinc</keyword>
<dbReference type="Gene3D" id="3.30.160.60">
    <property type="entry name" value="Classic Zinc Finger"/>
    <property type="match status" value="1"/>
</dbReference>